<feature type="region of interest" description="Disordered" evidence="1">
    <location>
        <begin position="188"/>
        <end position="244"/>
    </location>
</feature>
<feature type="region of interest" description="Disordered" evidence="1">
    <location>
        <begin position="601"/>
        <end position="684"/>
    </location>
</feature>
<evidence type="ECO:0000256" key="1">
    <source>
        <dbReference type="SAM" id="MobiDB-lite"/>
    </source>
</evidence>
<evidence type="ECO:0000313" key="4">
    <source>
        <dbReference type="Proteomes" id="UP001151518"/>
    </source>
</evidence>
<accession>A0A9W8GAB9</accession>
<feature type="compositionally biased region" description="Low complexity" evidence="1">
    <location>
        <begin position="347"/>
        <end position="361"/>
    </location>
</feature>
<comment type="caution">
    <text evidence="3">The sequence shown here is derived from an EMBL/GenBank/DDBJ whole genome shotgun (WGS) entry which is preliminary data.</text>
</comment>
<feature type="compositionally biased region" description="Polar residues" evidence="1">
    <location>
        <begin position="207"/>
        <end position="216"/>
    </location>
</feature>
<organism evidence="3 4">
    <name type="scientific">Coemansia spiralis</name>
    <dbReference type="NCBI Taxonomy" id="417178"/>
    <lineage>
        <taxon>Eukaryota</taxon>
        <taxon>Fungi</taxon>
        <taxon>Fungi incertae sedis</taxon>
        <taxon>Zoopagomycota</taxon>
        <taxon>Kickxellomycotina</taxon>
        <taxon>Kickxellomycetes</taxon>
        <taxon>Kickxellales</taxon>
        <taxon>Kickxellaceae</taxon>
        <taxon>Coemansia</taxon>
    </lineage>
</organism>
<evidence type="ECO:0000313" key="3">
    <source>
        <dbReference type="EMBL" id="KAJ2678192.1"/>
    </source>
</evidence>
<name>A0A9W8GAB9_9FUNG</name>
<feature type="compositionally biased region" description="Basic and acidic residues" evidence="1">
    <location>
        <begin position="670"/>
        <end position="684"/>
    </location>
</feature>
<dbReference type="OrthoDB" id="5576521at2759"/>
<sequence length="714" mass="77949">MCSTTYLPPFLCLLLIVFGYLCSLQNVVHKSDFGIGSANSDGRRTGGLRRSVSKRLLGKAGSSGFGSSKSIADLRSTAQSQQQLQQQQEKKAQRFVTGSYFSDKEDIEEGEEGEPGFSYFNSSDTDRFLSLGKEPPFLDKDSSSTLLDRLHDARQKAQKMDMVSQTSGPRFVKRSAYLNEQSRYDAVGYPKSTRSSTSKDNECFETKSISSARSQETQSSLSTVSASATTSQKKQLQSASQPKLKGFQARVINTHSGKAVVHAPILAKPAVGSDCKDDRDENMLDLLPPSAAELRYNAQRALINTTAVLRTAVLNKKGSKANFDDQRSQKTRVPDIAGIAATLRVASGASRSSNSNSNSHSYSRKPLGRTASEGKRTTDPAIDKSFANIANHNNQDGFHISMRFSSELSGGGGAGRDNSAAYTNSNSSNRHSNSTTTRKYIDGAGSKTAGPKMGSFLEQGRASTGSSLEQWGIVTAASLMQTESTQPEQGGLGEYDGCSDSDSAAEDAIRLVEDISRGCPLPLESMIATGSPGPDNRSGSVVISDESRKLIESIFSGRLSISNNSVPAEYQRFSRYEDRGKAKPSNNNTNTIDSSIGDKYQLIGADMPPSSQQNNPSQQESAGRNRTKLGSGWLQSQQHQPQSQQQEQPQDQSERDGSRMRKPSFWSIFRGREQRKEQGDDKTMMHHRCGVAADYVGHYQMHWQQNVLWPSDWH</sequence>
<feature type="region of interest" description="Disordered" evidence="1">
    <location>
        <begin position="576"/>
        <end position="595"/>
    </location>
</feature>
<feature type="compositionally biased region" description="Low complexity" evidence="1">
    <location>
        <begin position="418"/>
        <end position="438"/>
    </location>
</feature>
<feature type="region of interest" description="Disordered" evidence="1">
    <location>
        <begin position="407"/>
        <end position="454"/>
    </location>
</feature>
<proteinExistence type="predicted"/>
<keyword evidence="2" id="KW-0732">Signal</keyword>
<feature type="chain" id="PRO_5040845627" evidence="2">
    <location>
        <begin position="24"/>
        <end position="714"/>
    </location>
</feature>
<gene>
    <name evidence="3" type="ORF">GGI25_002543</name>
</gene>
<feature type="compositionally biased region" description="Low complexity" evidence="1">
    <location>
        <begin position="217"/>
        <end position="232"/>
    </location>
</feature>
<feature type="region of interest" description="Disordered" evidence="1">
    <location>
        <begin position="346"/>
        <end position="379"/>
    </location>
</feature>
<evidence type="ECO:0000256" key="2">
    <source>
        <dbReference type="SAM" id="SignalP"/>
    </source>
</evidence>
<feature type="compositionally biased region" description="Low complexity" evidence="1">
    <location>
        <begin position="608"/>
        <end position="619"/>
    </location>
</feature>
<protein>
    <submittedName>
        <fullName evidence="3">Uncharacterized protein</fullName>
    </submittedName>
</protein>
<dbReference type="AlphaFoldDB" id="A0A9W8GAB9"/>
<reference evidence="3" key="1">
    <citation type="submission" date="2022-07" db="EMBL/GenBank/DDBJ databases">
        <title>Phylogenomic reconstructions and comparative analyses of Kickxellomycotina fungi.</title>
        <authorList>
            <person name="Reynolds N.K."/>
            <person name="Stajich J.E."/>
            <person name="Barry K."/>
            <person name="Grigoriev I.V."/>
            <person name="Crous P."/>
            <person name="Smith M.E."/>
        </authorList>
    </citation>
    <scope>NUCLEOTIDE SEQUENCE</scope>
    <source>
        <strain evidence="3">NRRL 3115</strain>
    </source>
</reference>
<feature type="compositionally biased region" description="Low complexity" evidence="1">
    <location>
        <begin position="635"/>
        <end position="651"/>
    </location>
</feature>
<feature type="signal peptide" evidence="2">
    <location>
        <begin position="1"/>
        <end position="23"/>
    </location>
</feature>
<dbReference type="Proteomes" id="UP001151518">
    <property type="component" value="Unassembled WGS sequence"/>
</dbReference>
<dbReference type="EMBL" id="JANBTW010000023">
    <property type="protein sequence ID" value="KAJ2678192.1"/>
    <property type="molecule type" value="Genomic_DNA"/>
</dbReference>